<name>A0A8S5LPS1_9CAUD</name>
<protein>
    <submittedName>
        <fullName evidence="1">Uncharacterized protein</fullName>
    </submittedName>
</protein>
<accession>A0A8S5LPS1</accession>
<evidence type="ECO:0000313" key="1">
    <source>
        <dbReference type="EMBL" id="DAD71888.1"/>
    </source>
</evidence>
<dbReference type="EMBL" id="BK015888">
    <property type="protein sequence ID" value="DAD71888.1"/>
    <property type="molecule type" value="Genomic_DNA"/>
</dbReference>
<organism evidence="1">
    <name type="scientific">Siphoviridae sp. ctoiW10</name>
    <dbReference type="NCBI Taxonomy" id="2827592"/>
    <lineage>
        <taxon>Viruses</taxon>
        <taxon>Duplodnaviria</taxon>
        <taxon>Heunggongvirae</taxon>
        <taxon>Uroviricota</taxon>
        <taxon>Caudoviricetes</taxon>
    </lineage>
</organism>
<reference evidence="1" key="1">
    <citation type="journal article" date="2021" name="Proc. Natl. Acad. Sci. U.S.A.">
        <title>A Catalog of Tens of Thousands of Viruses from Human Metagenomes Reveals Hidden Associations with Chronic Diseases.</title>
        <authorList>
            <person name="Tisza M.J."/>
            <person name="Buck C.B."/>
        </authorList>
    </citation>
    <scope>NUCLEOTIDE SEQUENCE</scope>
    <source>
        <strain evidence="1">CtoiW10</strain>
    </source>
</reference>
<sequence length="108" mass="11577">MRSVWIAYTISRTEPGKHTALHNGLAQGQPLPHHFRIPFDEHASGFALHGSVRANHGTFQPCAGMSVASVSFTQAGASPINILRPAAFIQRTGKPLVAVLPFHGAAMR</sequence>
<proteinExistence type="predicted"/>